<feature type="domain" description="SAP" evidence="8">
    <location>
        <begin position="311"/>
        <end position="345"/>
    </location>
</feature>
<feature type="domain" description="RING-type" evidence="7">
    <location>
        <begin position="35"/>
        <end position="78"/>
    </location>
</feature>
<dbReference type="GO" id="GO:0097505">
    <property type="term" value="C:Rad6-Rad18 complex"/>
    <property type="evidence" value="ECO:0007669"/>
    <property type="project" value="TreeGrafter"/>
</dbReference>
<evidence type="ECO:0000256" key="1">
    <source>
        <dbReference type="ARBA" id="ARBA00015551"/>
    </source>
</evidence>
<feature type="region of interest" description="Disordered" evidence="6">
    <location>
        <begin position="265"/>
        <end position="314"/>
    </location>
</feature>
<dbReference type="OrthoDB" id="9049620at2759"/>
<feature type="compositionally biased region" description="Basic and acidic residues" evidence="6">
    <location>
        <begin position="479"/>
        <end position="490"/>
    </location>
</feature>
<dbReference type="GeneID" id="19317179"/>
<dbReference type="Pfam" id="PF02037">
    <property type="entry name" value="SAP"/>
    <property type="match status" value="1"/>
</dbReference>
<dbReference type="SMART" id="SM00184">
    <property type="entry name" value="RING"/>
    <property type="match status" value="1"/>
</dbReference>
<dbReference type="AlphaFoldDB" id="A0A061H9K7"/>
<feature type="compositionally biased region" description="Basic and acidic residues" evidence="6">
    <location>
        <begin position="161"/>
        <end position="170"/>
    </location>
</feature>
<dbReference type="GO" id="GO:0061630">
    <property type="term" value="F:ubiquitin protein ligase activity"/>
    <property type="evidence" value="ECO:0007669"/>
    <property type="project" value="InterPro"/>
</dbReference>
<feature type="compositionally biased region" description="Polar residues" evidence="6">
    <location>
        <begin position="458"/>
        <end position="467"/>
    </location>
</feature>
<protein>
    <recommendedName>
        <fullName evidence="1">Postreplication repair E3 ubiquitin-protein ligase RAD18</fullName>
    </recommendedName>
</protein>
<keyword evidence="2" id="KW-0479">Metal-binding</keyword>
<dbReference type="KEGG" id="pfp:PFL1_03068"/>
<dbReference type="PROSITE" id="PS50089">
    <property type="entry name" value="ZF_RING_2"/>
    <property type="match status" value="1"/>
</dbReference>
<dbReference type="PANTHER" id="PTHR14134">
    <property type="entry name" value="E3 UBIQUITIN-PROTEIN LIGASE RAD18"/>
    <property type="match status" value="1"/>
</dbReference>
<evidence type="ECO:0000256" key="2">
    <source>
        <dbReference type="ARBA" id="ARBA00022723"/>
    </source>
</evidence>
<dbReference type="EMBL" id="KE361631">
    <property type="protein sequence ID" value="EPQ29313.1"/>
    <property type="molecule type" value="Genomic_DNA"/>
</dbReference>
<keyword evidence="4" id="KW-0862">Zinc</keyword>
<reference evidence="9 10" key="1">
    <citation type="journal article" date="2013" name="Plant Cell">
        <title>The transition from a phytopathogenic smut ancestor to an anamorphic biocontrol agent deciphered by comparative whole-genome analysis.</title>
        <authorList>
            <person name="Lefebvre F."/>
            <person name="Joly D.L."/>
            <person name="Labbe C."/>
            <person name="Teichmann B."/>
            <person name="Linning R."/>
            <person name="Belzile F."/>
            <person name="Bakkeren G."/>
            <person name="Belanger R.R."/>
        </authorList>
    </citation>
    <scope>NUCLEOTIDE SEQUENCE [LARGE SCALE GENOMIC DNA]</scope>
    <source>
        <strain evidence="9 10">PF-1</strain>
    </source>
</reference>
<feature type="region of interest" description="Disordered" evidence="6">
    <location>
        <begin position="410"/>
        <end position="490"/>
    </location>
</feature>
<proteinExistence type="predicted"/>
<dbReference type="GO" id="GO:0003697">
    <property type="term" value="F:single-stranded DNA binding"/>
    <property type="evidence" value="ECO:0007669"/>
    <property type="project" value="InterPro"/>
</dbReference>
<evidence type="ECO:0000256" key="3">
    <source>
        <dbReference type="ARBA" id="ARBA00022771"/>
    </source>
</evidence>
<dbReference type="Pfam" id="PF00097">
    <property type="entry name" value="zf-C3HC4"/>
    <property type="match status" value="1"/>
</dbReference>
<dbReference type="GO" id="GO:0006513">
    <property type="term" value="P:protein monoubiquitination"/>
    <property type="evidence" value="ECO:0007669"/>
    <property type="project" value="InterPro"/>
</dbReference>
<dbReference type="GO" id="GO:0005634">
    <property type="term" value="C:nucleus"/>
    <property type="evidence" value="ECO:0007669"/>
    <property type="project" value="TreeGrafter"/>
</dbReference>
<dbReference type="PROSITE" id="PS50800">
    <property type="entry name" value="SAP"/>
    <property type="match status" value="1"/>
</dbReference>
<dbReference type="HOGENOM" id="CLU_028491_3_1_1"/>
<dbReference type="PROSITE" id="PS00518">
    <property type="entry name" value="ZF_RING_1"/>
    <property type="match status" value="1"/>
</dbReference>
<organism evidence="9 10">
    <name type="scientific">Pseudozyma flocculosa PF-1</name>
    <dbReference type="NCBI Taxonomy" id="1277687"/>
    <lineage>
        <taxon>Eukaryota</taxon>
        <taxon>Fungi</taxon>
        <taxon>Dikarya</taxon>
        <taxon>Basidiomycota</taxon>
        <taxon>Ustilaginomycotina</taxon>
        <taxon>Ustilaginomycetes</taxon>
        <taxon>Ustilaginales</taxon>
        <taxon>Ustilaginaceae</taxon>
        <taxon>Pseudozyma</taxon>
    </lineage>
</organism>
<feature type="compositionally biased region" description="Low complexity" evidence="6">
    <location>
        <begin position="428"/>
        <end position="450"/>
    </location>
</feature>
<feature type="compositionally biased region" description="Polar residues" evidence="6">
    <location>
        <begin position="127"/>
        <end position="138"/>
    </location>
</feature>
<evidence type="ECO:0000313" key="9">
    <source>
        <dbReference type="EMBL" id="EPQ29313.1"/>
    </source>
</evidence>
<dbReference type="InterPro" id="IPR018957">
    <property type="entry name" value="Znf_C3HC4_RING-type"/>
</dbReference>
<dbReference type="SMART" id="SM00513">
    <property type="entry name" value="SAP"/>
    <property type="match status" value="1"/>
</dbReference>
<dbReference type="InterPro" id="IPR017907">
    <property type="entry name" value="Znf_RING_CS"/>
</dbReference>
<dbReference type="InterPro" id="IPR039577">
    <property type="entry name" value="Rad18"/>
</dbReference>
<dbReference type="InterPro" id="IPR013083">
    <property type="entry name" value="Znf_RING/FYVE/PHD"/>
</dbReference>
<dbReference type="InterPro" id="IPR003034">
    <property type="entry name" value="SAP_dom"/>
</dbReference>
<dbReference type="GO" id="GO:0008270">
    <property type="term" value="F:zinc ion binding"/>
    <property type="evidence" value="ECO:0007669"/>
    <property type="project" value="UniProtKB-KW"/>
</dbReference>
<dbReference type="PANTHER" id="PTHR14134:SF2">
    <property type="entry name" value="E3 UBIQUITIN-PROTEIN LIGASE RAD18"/>
    <property type="match status" value="1"/>
</dbReference>
<evidence type="ECO:0000256" key="6">
    <source>
        <dbReference type="SAM" id="MobiDB-lite"/>
    </source>
</evidence>
<evidence type="ECO:0000256" key="4">
    <source>
        <dbReference type="ARBA" id="ARBA00022833"/>
    </source>
</evidence>
<name>A0A061H9K7_9BASI</name>
<dbReference type="eggNOG" id="KOG0287">
    <property type="taxonomic scope" value="Eukaryota"/>
</dbReference>
<gene>
    <name evidence="9" type="ORF">PFL1_03068</name>
</gene>
<feature type="compositionally biased region" description="Basic and acidic residues" evidence="6">
    <location>
        <begin position="139"/>
        <end position="150"/>
    </location>
</feature>
<accession>A0A061H9K7</accession>
<dbReference type="GO" id="GO:0006301">
    <property type="term" value="P:DNA damage tolerance"/>
    <property type="evidence" value="ECO:0007669"/>
    <property type="project" value="InterPro"/>
</dbReference>
<keyword evidence="3 5" id="KW-0863">Zinc-finger</keyword>
<evidence type="ECO:0000313" key="10">
    <source>
        <dbReference type="Proteomes" id="UP000053664"/>
    </source>
</evidence>
<dbReference type="Proteomes" id="UP000053664">
    <property type="component" value="Unassembled WGS sequence"/>
</dbReference>
<evidence type="ECO:0000259" key="7">
    <source>
        <dbReference type="PROSITE" id="PS50089"/>
    </source>
</evidence>
<feature type="compositionally biased region" description="Low complexity" evidence="6">
    <location>
        <begin position="285"/>
        <end position="301"/>
    </location>
</feature>
<dbReference type="Gene3D" id="3.30.40.10">
    <property type="entry name" value="Zinc/RING finger domain, C3HC4 (zinc finger)"/>
    <property type="match status" value="1"/>
</dbReference>
<dbReference type="SUPFAM" id="SSF57850">
    <property type="entry name" value="RING/U-box"/>
    <property type="match status" value="1"/>
</dbReference>
<dbReference type="InterPro" id="IPR001841">
    <property type="entry name" value="Znf_RING"/>
</dbReference>
<dbReference type="RefSeq" id="XP_007878775.1">
    <property type="nucleotide sequence ID" value="XM_007880584.1"/>
</dbReference>
<feature type="region of interest" description="Disordered" evidence="6">
    <location>
        <begin position="118"/>
        <end position="222"/>
    </location>
</feature>
<evidence type="ECO:0000259" key="8">
    <source>
        <dbReference type="PROSITE" id="PS50800"/>
    </source>
</evidence>
<evidence type="ECO:0000256" key="5">
    <source>
        <dbReference type="PROSITE-ProRule" id="PRU00175"/>
    </source>
</evidence>
<sequence>MVIRAPMPSMDDVGDPSDWPAGCEVVKALDSSLRCDLCFDIYTAPVSFKTCSHTFCSTCIRTHINQPGSAGAFCPKCRQNKAYDSELFPVTALETTAESWRKMRPFVMQLWTKAQDATREAERLRSHQNQMASGSLSRRPSEPNGKRKAEDDLEDAAIADGADHGADQPPRRSTRARTLRHPPSASNVGASADSAYILSDDDDEAGDASYQEESSAAPDKDIHDLKSDDQVACPICEHHFTVAALNAHLDKNKCYPGCPPPPIQERGMAPKPKAQGTPNSAAWFSKASAGNSNSDASGPAATAKRLHRPQYQLKSERDLRKLLESLGLPTTGDKEKLAERHRQYVNLYNANLDAAPANRRSEGKLRRELLEWERARDAKGSAITDKKSSSWLADNKAQYNDLIAQARETAMRDRQRRNKKPTPPPAAPADLDATEAAPAPQSDADAAAASLDGPGEPRSSSSLTQLGDDSGDSASRRRLQSDKEEGIEAR</sequence>